<name>A0A3P3WGP6_9FLAO</name>
<comment type="caution">
    <text evidence="2">The sequence shown here is derived from an EMBL/GenBank/DDBJ whole genome shotgun (WGS) entry which is preliminary data.</text>
</comment>
<accession>A0A3P3WGP6</accession>
<evidence type="ECO:0000256" key="1">
    <source>
        <dbReference type="SAM" id="Phobius"/>
    </source>
</evidence>
<keyword evidence="3" id="KW-1185">Reference proteome</keyword>
<feature type="transmembrane region" description="Helical" evidence="1">
    <location>
        <begin position="65"/>
        <end position="86"/>
    </location>
</feature>
<proteinExistence type="predicted"/>
<evidence type="ECO:0000313" key="3">
    <source>
        <dbReference type="Proteomes" id="UP000271937"/>
    </source>
</evidence>
<dbReference type="AlphaFoldDB" id="A0A3P3WGP6"/>
<dbReference type="EMBL" id="RQVR01000002">
    <property type="protein sequence ID" value="RRJ93658.1"/>
    <property type="molecule type" value="Genomic_DNA"/>
</dbReference>
<evidence type="ECO:0000313" key="2">
    <source>
        <dbReference type="EMBL" id="RRJ93658.1"/>
    </source>
</evidence>
<keyword evidence="1" id="KW-0472">Membrane</keyword>
<gene>
    <name evidence="2" type="ORF">EG849_02135</name>
</gene>
<keyword evidence="1" id="KW-1133">Transmembrane helix</keyword>
<reference evidence="2 3" key="1">
    <citation type="submission" date="2018-11" db="EMBL/GenBank/DDBJ databases">
        <title>Flavobacterium sp. nov., YIM 102600 draft genome.</title>
        <authorList>
            <person name="Li G."/>
            <person name="Jiang Y."/>
        </authorList>
    </citation>
    <scope>NUCLEOTIDE SEQUENCE [LARGE SCALE GENOMIC DNA]</scope>
    <source>
        <strain evidence="2 3">YIM 102600</strain>
    </source>
</reference>
<organism evidence="2 3">
    <name type="scientific">Flavobacterium macacae</name>
    <dbReference type="NCBI Taxonomy" id="2488993"/>
    <lineage>
        <taxon>Bacteria</taxon>
        <taxon>Pseudomonadati</taxon>
        <taxon>Bacteroidota</taxon>
        <taxon>Flavobacteriia</taxon>
        <taxon>Flavobacteriales</taxon>
        <taxon>Flavobacteriaceae</taxon>
        <taxon>Flavobacterium</taxon>
    </lineage>
</organism>
<sequence length="92" mass="10541">MMWKILELKNNTILAIKYFFTILPKNEITMKKFLIIACIPILLLTLAYALTFSFDLISAPSDSSVFFGFLILGIIFAAISYLLALLKRKYKL</sequence>
<protein>
    <submittedName>
        <fullName evidence="2">Uncharacterized protein</fullName>
    </submittedName>
</protein>
<keyword evidence="1" id="KW-0812">Transmembrane</keyword>
<dbReference type="Proteomes" id="UP000271937">
    <property type="component" value="Unassembled WGS sequence"/>
</dbReference>